<feature type="transmembrane region" description="Helical" evidence="5">
    <location>
        <begin position="17"/>
        <end position="39"/>
    </location>
</feature>
<feature type="transmembrane region" description="Helical" evidence="5">
    <location>
        <begin position="263"/>
        <end position="282"/>
    </location>
</feature>
<feature type="compositionally biased region" description="Polar residues" evidence="6">
    <location>
        <begin position="628"/>
        <end position="640"/>
    </location>
</feature>
<keyword evidence="4 5" id="KW-0472">Membrane</keyword>
<reference evidence="7 8" key="1">
    <citation type="submission" date="2013-10" db="EMBL/GenBank/DDBJ databases">
        <title>Complete genome sequence of Corynebacterium lactis DSM 45799(T), isolated from raw cow milk.</title>
        <authorList>
            <person name="Ruckert C."/>
            <person name="Albersmeier A."/>
            <person name="Lipski A."/>
            <person name="Kalinowski J."/>
        </authorList>
    </citation>
    <scope>NUCLEOTIDE SEQUENCE [LARGE SCALE GENOMIC DNA]</scope>
    <source>
        <strain evidence="7 8">RW2-5</strain>
    </source>
</reference>
<dbReference type="InterPro" id="IPR005372">
    <property type="entry name" value="UPF0182"/>
</dbReference>
<dbReference type="NCBIfam" id="NF000825">
    <property type="entry name" value="PRK00068.1"/>
    <property type="match status" value="1"/>
</dbReference>
<dbReference type="Pfam" id="PF03699">
    <property type="entry name" value="UPF0182"/>
    <property type="match status" value="1"/>
</dbReference>
<feature type="transmembrane region" description="Helical" evidence="5">
    <location>
        <begin position="289"/>
        <end position="309"/>
    </location>
</feature>
<dbReference type="HAMAP" id="MF_01600">
    <property type="entry name" value="UPF0182"/>
    <property type="match status" value="1"/>
</dbReference>
<organism evidence="7 8">
    <name type="scientific">Corynebacterium lactis RW2-5</name>
    <dbReference type="NCBI Taxonomy" id="1408189"/>
    <lineage>
        <taxon>Bacteria</taxon>
        <taxon>Bacillati</taxon>
        <taxon>Actinomycetota</taxon>
        <taxon>Actinomycetes</taxon>
        <taxon>Mycobacteriales</taxon>
        <taxon>Corynebacteriaceae</taxon>
        <taxon>Corynebacterium</taxon>
    </lineage>
</organism>
<evidence type="ECO:0000256" key="1">
    <source>
        <dbReference type="ARBA" id="ARBA00022475"/>
    </source>
</evidence>
<dbReference type="RefSeq" id="WP_053412650.1">
    <property type="nucleotide sequence ID" value="NZ_CP006841.1"/>
</dbReference>
<evidence type="ECO:0000256" key="6">
    <source>
        <dbReference type="SAM" id="MobiDB-lite"/>
    </source>
</evidence>
<feature type="transmembrane region" description="Helical" evidence="5">
    <location>
        <begin position="167"/>
        <end position="194"/>
    </location>
</feature>
<evidence type="ECO:0000256" key="4">
    <source>
        <dbReference type="ARBA" id="ARBA00023136"/>
    </source>
</evidence>
<dbReference type="GO" id="GO:0005576">
    <property type="term" value="C:extracellular region"/>
    <property type="evidence" value="ECO:0007669"/>
    <property type="project" value="TreeGrafter"/>
</dbReference>
<accession>A0A0K2H1F1</accession>
<feature type="compositionally biased region" description="Basic and acidic residues" evidence="6">
    <location>
        <begin position="911"/>
        <end position="949"/>
    </location>
</feature>
<dbReference type="EMBL" id="CP006841">
    <property type="protein sequence ID" value="ALA67867.1"/>
    <property type="molecule type" value="Genomic_DNA"/>
</dbReference>
<protein>
    <recommendedName>
        <fullName evidence="5">UPF0182 protein CLAC_09335</fullName>
    </recommendedName>
</protein>
<feature type="region of interest" description="Disordered" evidence="6">
    <location>
        <begin position="628"/>
        <end position="647"/>
    </location>
</feature>
<dbReference type="GO" id="GO:0005886">
    <property type="term" value="C:plasma membrane"/>
    <property type="evidence" value="ECO:0007669"/>
    <property type="project" value="UniProtKB-SubCell"/>
</dbReference>
<gene>
    <name evidence="7" type="ORF">CLAC_09335</name>
</gene>
<dbReference type="PANTHER" id="PTHR39344">
    <property type="entry name" value="UPF0182 PROTEIN SLL1060"/>
    <property type="match status" value="1"/>
</dbReference>
<sequence>MSFNATRPPKAGNGRPGWLAITIMAIAVLSFVIPILVNLYADFQWFGEVGFRSVFATTWVTRIILFIVVGLITAALTFASMWFAWRARPADLGMMDPRSPQAAYRRMAESGSKSVLVVLPLIFGILGGLVGQGNWQIVQLFLNRQSFGKADPQYGKDLGFYAFQLPLWSFIVSTLVLIVVVAFLISLVTHYFLGGIRAGNPMTGEKTRVSGAARAQLASWAGVFMLLKAASYWLDRYELLNNKQQTFTGGSYTDINALLPAKITLLVIAIVVAAAFFAAIFLRNLSIPAFATVLMLVSAGLIGVAWPLAVEQFSVNPNRATKEREYIARNIESTRYHYGLTDDKVAIERDWGVPVEKEGDKKAAEEGANSISRDSATLNNIRILDPEVLPRTFTQQRQLKNFYGFSDPLAIDRYEVDGQTRDFVVAARELNPRTLQGNQNDWINRHTVYTHGNGFVAAPANRVDEVASESGSTRGGYPLYTVADLFESEDPNGMNLNLKQPRIYFGPVIANSDADYAIVGGNGDGKDSEYDADGRNFTYDGTGGVGVGNIFARAMFATRYQELNILLSDRIGPESKIVYNRDPRDRVQKVAPWLTTDTKTYPAVVDGRMKWIVDGYTTLSKMPYSQRMSLQQTTQDSVNPDGTPRPLPNSEVAYIRNSVKATVDAYDGTVELYEFDESDPVLKAWEGVYPGVVKPKKEISKELSEHLRYPEDLFKVQRELMAKYHVDDPGVFFANDSFWSVPSDPTAPESQKLSQPPYYVVASDPKTGKPSFQLISAYRGLEREFLTAHMAVSSDPETYGQITIRALPTNTQTMGPRQAQDTMMSADKVAQDRTLLEGTNKVTNGNLLTLPVGDGEILYVEPVYTERKEQATAFPKLLRILVSYRGQVGYGATVAEALRQVGIDPAAVTKVRGEEDAGADKKTDENKPADSKDSEQAAPAEERKVDVVARDQAAGRISDALKKLSDAQKSGDYAAQGQALAELDKAAADYQKSNGQ</sequence>
<dbReference type="KEGG" id="clw:CLAC_09335"/>
<dbReference type="PANTHER" id="PTHR39344:SF1">
    <property type="entry name" value="UPF0182 PROTEIN SLL1060"/>
    <property type="match status" value="1"/>
</dbReference>
<feature type="transmembrane region" description="Helical" evidence="5">
    <location>
        <begin position="215"/>
        <end position="234"/>
    </location>
</feature>
<proteinExistence type="inferred from homology"/>
<name>A0A0K2H1F1_9CORY</name>
<dbReference type="PATRIC" id="fig|1408189.4.peg.1872"/>
<dbReference type="Proteomes" id="UP000058446">
    <property type="component" value="Chromosome"/>
</dbReference>
<evidence type="ECO:0000256" key="2">
    <source>
        <dbReference type="ARBA" id="ARBA00022692"/>
    </source>
</evidence>
<keyword evidence="2 5" id="KW-0812">Transmembrane</keyword>
<comment type="subcellular location">
    <subcellularLocation>
        <location evidence="5">Cell membrane</location>
        <topology evidence="5">Multi-pass membrane protein</topology>
    </subcellularLocation>
</comment>
<evidence type="ECO:0000313" key="8">
    <source>
        <dbReference type="Proteomes" id="UP000058446"/>
    </source>
</evidence>
<feature type="transmembrane region" description="Helical" evidence="5">
    <location>
        <begin position="115"/>
        <end position="135"/>
    </location>
</feature>
<dbReference type="OrthoDB" id="9763654at2"/>
<keyword evidence="3 5" id="KW-1133">Transmembrane helix</keyword>
<keyword evidence="8" id="KW-1185">Reference proteome</keyword>
<feature type="transmembrane region" description="Helical" evidence="5">
    <location>
        <begin position="59"/>
        <end position="85"/>
    </location>
</feature>
<evidence type="ECO:0000256" key="5">
    <source>
        <dbReference type="HAMAP-Rule" id="MF_01600"/>
    </source>
</evidence>
<comment type="similarity">
    <text evidence="5">Belongs to the UPF0182 family.</text>
</comment>
<feature type="region of interest" description="Disordered" evidence="6">
    <location>
        <begin position="910"/>
        <end position="949"/>
    </location>
</feature>
<dbReference type="AlphaFoldDB" id="A0A0K2H1F1"/>
<evidence type="ECO:0000313" key="7">
    <source>
        <dbReference type="EMBL" id="ALA67867.1"/>
    </source>
</evidence>
<keyword evidence="1 5" id="KW-1003">Cell membrane</keyword>
<evidence type="ECO:0000256" key="3">
    <source>
        <dbReference type="ARBA" id="ARBA00022989"/>
    </source>
</evidence>